<reference evidence="1 2" key="1">
    <citation type="journal article" date="2015" name="Nature">
        <title>rRNA introns, odd ribosomes, and small enigmatic genomes across a large radiation of phyla.</title>
        <authorList>
            <person name="Brown C.T."/>
            <person name="Hug L.A."/>
            <person name="Thomas B.C."/>
            <person name="Sharon I."/>
            <person name="Castelle C.J."/>
            <person name="Singh A."/>
            <person name="Wilkins M.J."/>
            <person name="Williams K.H."/>
            <person name="Banfield J.F."/>
        </authorList>
    </citation>
    <scope>NUCLEOTIDE SEQUENCE [LARGE SCALE GENOMIC DNA]</scope>
</reference>
<evidence type="ECO:0000313" key="2">
    <source>
        <dbReference type="Proteomes" id="UP000034794"/>
    </source>
</evidence>
<organism evidence="1 2">
    <name type="scientific">Candidatus Collierbacteria bacterium GW2011_GWA2_46_26</name>
    <dbReference type="NCBI Taxonomy" id="1618381"/>
    <lineage>
        <taxon>Bacteria</taxon>
        <taxon>Candidatus Collieribacteriota</taxon>
    </lineage>
</organism>
<accession>A0A0G1PKC2</accession>
<name>A0A0G1PKC2_9BACT</name>
<gene>
    <name evidence="1" type="ORF">UX47_C0006G0093</name>
</gene>
<evidence type="ECO:0000313" key="1">
    <source>
        <dbReference type="EMBL" id="KKU33122.1"/>
    </source>
</evidence>
<dbReference type="AlphaFoldDB" id="A0A0G1PKC2"/>
<comment type="caution">
    <text evidence="1">The sequence shown here is derived from an EMBL/GenBank/DDBJ whole genome shotgun (WGS) entry which is preliminary data.</text>
</comment>
<protein>
    <submittedName>
        <fullName evidence="1">Uncharacterized protein</fullName>
    </submittedName>
</protein>
<sequence>MTQDLLRFTWNHGTYTIPADTEKRKILLPSGRLLTFNGFLESFPPQLRELREFNFHIEVGPGSNLSVVADQLDAVLAKAVTVTLVKTCPQGCMNQTGTFCSNCGSRLEVKEVVLPFVPDKPKPFQNPANSVDVIGSGPCPNCHQPLDHGAHASSCPNCGQKLNWTCRGGINMRCTLS</sequence>
<dbReference type="Proteomes" id="UP000034794">
    <property type="component" value="Unassembled WGS sequence"/>
</dbReference>
<dbReference type="EMBL" id="LCMI01000006">
    <property type="protein sequence ID" value="KKU33122.1"/>
    <property type="molecule type" value="Genomic_DNA"/>
</dbReference>
<proteinExistence type="predicted"/>